<accession>A0A2S8SS43</accession>
<gene>
    <name evidence="1" type="ORF">B1R32_110100</name>
</gene>
<reference evidence="1 2" key="1">
    <citation type="journal article" date="2018" name="Syst. Appl. Microbiol.">
        <title>Abditibacterium utsteinense sp. nov., the first cultivated member of candidate phylum FBP, isolated from ice-free Antarctic soil samples.</title>
        <authorList>
            <person name="Tahon G."/>
            <person name="Tytgat B."/>
            <person name="Lebbe L."/>
            <person name="Carlier A."/>
            <person name="Willems A."/>
        </authorList>
    </citation>
    <scope>NUCLEOTIDE SEQUENCE [LARGE SCALE GENOMIC DNA]</scope>
    <source>
        <strain evidence="1 2">LMG 29911</strain>
    </source>
</reference>
<proteinExistence type="predicted"/>
<protein>
    <submittedName>
        <fullName evidence="1">Uncharacterized protein</fullName>
    </submittedName>
</protein>
<dbReference type="InParanoid" id="A0A2S8SS43"/>
<evidence type="ECO:0000313" key="1">
    <source>
        <dbReference type="EMBL" id="PQV63634.1"/>
    </source>
</evidence>
<name>A0A2S8SS43_9BACT</name>
<keyword evidence="2" id="KW-1185">Reference proteome</keyword>
<dbReference type="Proteomes" id="UP000237684">
    <property type="component" value="Unassembled WGS sequence"/>
</dbReference>
<sequence>MQELLLCWFQGCLVVVEIKIHLKAPPMQFLLAKPMMLK</sequence>
<evidence type="ECO:0000313" key="2">
    <source>
        <dbReference type="Proteomes" id="UP000237684"/>
    </source>
</evidence>
<dbReference type="EMBL" id="NIGF01000010">
    <property type="protein sequence ID" value="PQV63634.1"/>
    <property type="molecule type" value="Genomic_DNA"/>
</dbReference>
<comment type="caution">
    <text evidence="1">The sequence shown here is derived from an EMBL/GenBank/DDBJ whole genome shotgun (WGS) entry which is preliminary data.</text>
</comment>
<organism evidence="1 2">
    <name type="scientific">Abditibacterium utsteinense</name>
    <dbReference type="NCBI Taxonomy" id="1960156"/>
    <lineage>
        <taxon>Bacteria</taxon>
        <taxon>Pseudomonadati</taxon>
        <taxon>Abditibacteriota</taxon>
        <taxon>Abditibacteriia</taxon>
        <taxon>Abditibacteriales</taxon>
        <taxon>Abditibacteriaceae</taxon>
        <taxon>Abditibacterium</taxon>
    </lineage>
</organism>
<dbReference type="AlphaFoldDB" id="A0A2S8SS43"/>